<evidence type="ECO:0000313" key="2">
    <source>
        <dbReference type="Proteomes" id="UP000236959"/>
    </source>
</evidence>
<dbReference type="RefSeq" id="WP_103225064.1">
    <property type="nucleotide sequence ID" value="NZ_PPCN01000015.1"/>
</dbReference>
<proteinExistence type="predicted"/>
<reference evidence="1 2" key="1">
    <citation type="submission" date="2018-01" db="EMBL/GenBank/DDBJ databases">
        <title>Genomic Encyclopedia of Archaeal and Bacterial Type Strains, Phase II (KMG-II): from individual species to whole genera.</title>
        <authorList>
            <person name="Goeker M."/>
        </authorList>
    </citation>
    <scope>NUCLEOTIDE SEQUENCE [LARGE SCALE GENOMIC DNA]</scope>
    <source>
        <strain evidence="1 2">DSM 17023</strain>
    </source>
</reference>
<dbReference type="Proteomes" id="UP000236959">
    <property type="component" value="Unassembled WGS sequence"/>
</dbReference>
<accession>A0A2S3UL13</accession>
<gene>
    <name evidence="1" type="ORF">CLV41_11510</name>
</gene>
<evidence type="ECO:0000313" key="1">
    <source>
        <dbReference type="EMBL" id="POF28243.1"/>
    </source>
</evidence>
<dbReference type="AlphaFoldDB" id="A0A2S3UL13"/>
<protein>
    <submittedName>
        <fullName evidence="1">Uncharacterized protein</fullName>
    </submittedName>
</protein>
<comment type="caution">
    <text evidence="1">The sequence shown here is derived from an EMBL/GenBank/DDBJ whole genome shotgun (WGS) entry which is preliminary data.</text>
</comment>
<dbReference type="SUPFAM" id="SSF52266">
    <property type="entry name" value="SGNH hydrolase"/>
    <property type="match status" value="1"/>
</dbReference>
<dbReference type="Gene3D" id="3.40.50.1110">
    <property type="entry name" value="SGNH hydrolase"/>
    <property type="match status" value="1"/>
</dbReference>
<keyword evidence="2" id="KW-1185">Reference proteome</keyword>
<dbReference type="GO" id="GO:0016788">
    <property type="term" value="F:hydrolase activity, acting on ester bonds"/>
    <property type="evidence" value="ECO:0007669"/>
    <property type="project" value="UniProtKB-ARBA"/>
</dbReference>
<dbReference type="InterPro" id="IPR036514">
    <property type="entry name" value="SGNH_hydro_sf"/>
</dbReference>
<sequence>MYAEVLEATVLNNTRFEKDPNKCLVYHILDENRAPLTPEQVAVEWSAIGKGDDALAHRIRRSPTSVCAGGDAWVNVLIEVSRFLGYNKTFFDVLEGYYETASTAWPSITFAQVVERKPFKLHIDKGRFDYFVFSGGGNEILGCGVLQKLLKDRSAGNGSGKPEDYLMPDRLDAILGKLKDGYLDIARYVRNTSPGTQMLVHGYDYPVARADGPWLGRPFVRRSFDMGADKELIAEILAHVIDRFYGMLEEVSEKHANVTVVDIRNIVRGRWTDEMHPDLEASKDIAAFYRNVIDGYPSM</sequence>
<dbReference type="EMBL" id="PPCN01000015">
    <property type="protein sequence ID" value="POF28243.1"/>
    <property type="molecule type" value="Genomic_DNA"/>
</dbReference>
<name>A0A2S3UL13_9HYPH</name>
<dbReference type="OrthoDB" id="500593at2"/>
<organism evidence="1 2">
    <name type="scientific">Roseibium marinum</name>
    <dbReference type="NCBI Taxonomy" id="281252"/>
    <lineage>
        <taxon>Bacteria</taxon>
        <taxon>Pseudomonadati</taxon>
        <taxon>Pseudomonadota</taxon>
        <taxon>Alphaproteobacteria</taxon>
        <taxon>Hyphomicrobiales</taxon>
        <taxon>Stappiaceae</taxon>
        <taxon>Roseibium</taxon>
    </lineage>
</organism>